<dbReference type="Proteomes" id="UP000323608">
    <property type="component" value="Unassembled WGS sequence"/>
</dbReference>
<sequence>MKTSNLIEVLAQDAPVRSSLSHMLQQATIAAALIVAVTFFSAVGFRPDIETAMDTGRFLFKFVITIALAVTGSLVMYRIGRPGVPLLGWAWALLVPWALAAGAAVFELSVTPPEIWMSLMIGHNSRFCLTIIPSLSAGPLACFLVALRHGVPARPGIAGAAAGLASAGIAATFYAANCNDDSPLFVLLWYPIAISVVTGIGALAGHKLLRL</sequence>
<evidence type="ECO:0000313" key="3">
    <source>
        <dbReference type="Proteomes" id="UP000323608"/>
    </source>
</evidence>
<dbReference type="InterPro" id="IPR009495">
    <property type="entry name" value="NrsF"/>
</dbReference>
<feature type="transmembrane region" description="Helical" evidence="1">
    <location>
        <begin position="127"/>
        <end position="151"/>
    </location>
</feature>
<keyword evidence="1" id="KW-1133">Transmembrane helix</keyword>
<accession>A0A5B0VKW7</accession>
<gene>
    <name evidence="2" type="ORF">FP026_29670</name>
</gene>
<feature type="transmembrane region" description="Helical" evidence="1">
    <location>
        <begin position="184"/>
        <end position="205"/>
    </location>
</feature>
<feature type="transmembrane region" description="Helical" evidence="1">
    <location>
        <begin position="86"/>
        <end position="106"/>
    </location>
</feature>
<proteinExistence type="predicted"/>
<keyword evidence="1" id="KW-0812">Transmembrane</keyword>
<reference evidence="2 3" key="1">
    <citation type="submission" date="2019-07" db="EMBL/GenBank/DDBJ databases">
        <title>The Draft Genome Sequence of Rhizobium tropici SARCC-755 Associated with Superior Nodulation on Pigeonpea (Cajanus cajan (L.) Millsp.).</title>
        <authorList>
            <person name="Bopape F.L."/>
            <person name="Hassen A.I."/>
            <person name="Swanevelder Z.H."/>
            <person name="Gwata E.T."/>
        </authorList>
    </citation>
    <scope>NUCLEOTIDE SEQUENCE [LARGE SCALE GENOMIC DNA]</scope>
    <source>
        <strain evidence="2 3">SARCC-755</strain>
    </source>
</reference>
<keyword evidence="1" id="KW-0472">Membrane</keyword>
<dbReference type="RefSeq" id="WP_149638125.1">
    <property type="nucleotide sequence ID" value="NZ_VNIP01000022.1"/>
</dbReference>
<evidence type="ECO:0000256" key="1">
    <source>
        <dbReference type="SAM" id="Phobius"/>
    </source>
</evidence>
<organism evidence="2 3">
    <name type="scientific">Rhizobium tropici</name>
    <dbReference type="NCBI Taxonomy" id="398"/>
    <lineage>
        <taxon>Bacteria</taxon>
        <taxon>Pseudomonadati</taxon>
        <taxon>Pseudomonadota</taxon>
        <taxon>Alphaproteobacteria</taxon>
        <taxon>Hyphomicrobiales</taxon>
        <taxon>Rhizobiaceae</taxon>
        <taxon>Rhizobium/Agrobacterium group</taxon>
        <taxon>Rhizobium</taxon>
    </lineage>
</organism>
<comment type="caution">
    <text evidence="2">The sequence shown here is derived from an EMBL/GenBank/DDBJ whole genome shotgun (WGS) entry which is preliminary data.</text>
</comment>
<dbReference type="EMBL" id="VNIP01000022">
    <property type="protein sequence ID" value="KAA1174619.1"/>
    <property type="molecule type" value="Genomic_DNA"/>
</dbReference>
<name>A0A5B0VKW7_RHITR</name>
<feature type="transmembrane region" description="Helical" evidence="1">
    <location>
        <begin position="157"/>
        <end position="177"/>
    </location>
</feature>
<dbReference type="OrthoDB" id="9816468at2"/>
<dbReference type="Pfam" id="PF06532">
    <property type="entry name" value="NrsF"/>
    <property type="match status" value="1"/>
</dbReference>
<evidence type="ECO:0000313" key="2">
    <source>
        <dbReference type="EMBL" id="KAA1174619.1"/>
    </source>
</evidence>
<protein>
    <submittedName>
        <fullName evidence="2">DUF1109 family protein</fullName>
    </submittedName>
</protein>
<dbReference type="AlphaFoldDB" id="A0A5B0VKW7"/>
<feature type="transmembrane region" description="Helical" evidence="1">
    <location>
        <begin position="27"/>
        <end position="46"/>
    </location>
</feature>
<feature type="transmembrane region" description="Helical" evidence="1">
    <location>
        <begin position="58"/>
        <end position="80"/>
    </location>
</feature>